<sequence length="242" mass="27377">MQTVAKQVENLVVGNRVDLSSCQYLKRHSSAGWEYARVEGVDRETENCVVVSYQGIDQVGYQVGSVLQVVVPTDVPDPEIQVRVIGKPEEWSVWNISQNLTDRWGDLNHYDWPNKPLALLEDDAPLYGRLCDQMWGEITFVARKDGKFGVLFEVEFCSLESEAPHKDNDPDWYVKLSPQNEVVKILLKGMAKLTDRFPGVEFAVPHESQIIEDRPAAWAFVPDGTLTAEQREALGHAMLSLY</sequence>
<proteinExistence type="predicted"/>
<dbReference type="RefSeq" id="WP_341744738.1">
    <property type="nucleotide sequence ID" value="NZ_CP151407.1"/>
</dbReference>
<keyword evidence="1" id="KW-0614">Plasmid</keyword>
<accession>A0ABZ2XQ88</accession>
<geneLocation type="plasmid" evidence="1 2">
    <name>unnamed1</name>
</geneLocation>
<evidence type="ECO:0000313" key="1">
    <source>
        <dbReference type="EMBL" id="WZJ23406.1"/>
    </source>
</evidence>
<protein>
    <submittedName>
        <fullName evidence="1">Uncharacterized protein</fullName>
    </submittedName>
</protein>
<name>A0ABZ2XQ88_9RHOO</name>
<reference evidence="1 2" key="1">
    <citation type="submission" date="2024-04" db="EMBL/GenBank/DDBJ databases">
        <title>Dissimilatory iodate-reducing microorganisms contribute to the enrichment of iodine in groundwater.</title>
        <authorList>
            <person name="Jiang Z."/>
        </authorList>
    </citation>
    <scope>NUCLEOTIDE SEQUENCE [LARGE SCALE GENOMIC DNA]</scope>
    <source>
        <strain evidence="1 2">NCP973</strain>
        <plasmid evidence="1 2">unnamed1</plasmid>
    </source>
</reference>
<organism evidence="1 2">
    <name type="scientific">Azonexus hydrophilus</name>
    <dbReference type="NCBI Taxonomy" id="418702"/>
    <lineage>
        <taxon>Bacteria</taxon>
        <taxon>Pseudomonadati</taxon>
        <taxon>Pseudomonadota</taxon>
        <taxon>Betaproteobacteria</taxon>
        <taxon>Rhodocyclales</taxon>
        <taxon>Azonexaceae</taxon>
        <taxon>Azonexus</taxon>
    </lineage>
</organism>
<evidence type="ECO:0000313" key="2">
    <source>
        <dbReference type="Proteomes" id="UP001479520"/>
    </source>
</evidence>
<keyword evidence="2" id="KW-1185">Reference proteome</keyword>
<gene>
    <name evidence="1" type="ORF">AADV58_16750</name>
</gene>
<dbReference type="Proteomes" id="UP001479520">
    <property type="component" value="Plasmid unnamed1"/>
</dbReference>
<dbReference type="EMBL" id="CP151407">
    <property type="protein sequence ID" value="WZJ23406.1"/>
    <property type="molecule type" value="Genomic_DNA"/>
</dbReference>